<gene>
    <name evidence="1" type="ORF">SDC9_43462</name>
</gene>
<dbReference type="AlphaFoldDB" id="A0A644W496"/>
<proteinExistence type="predicted"/>
<name>A0A644W496_9ZZZZ</name>
<evidence type="ECO:0000313" key="1">
    <source>
        <dbReference type="EMBL" id="MPL97273.1"/>
    </source>
</evidence>
<accession>A0A644W496</accession>
<comment type="caution">
    <text evidence="1">The sequence shown here is derived from an EMBL/GenBank/DDBJ whole genome shotgun (WGS) entry which is preliminary data.</text>
</comment>
<reference evidence="1" key="1">
    <citation type="submission" date="2019-08" db="EMBL/GenBank/DDBJ databases">
        <authorList>
            <person name="Kucharzyk K."/>
            <person name="Murdoch R.W."/>
            <person name="Higgins S."/>
            <person name="Loffler F."/>
        </authorList>
    </citation>
    <scope>NUCLEOTIDE SEQUENCE</scope>
</reference>
<sequence>MPTELKNYLRLERFSLCHRFYAFLDSSDYLADQLFIKHKVRVKFLQEYQKDGFDLRTIFCRIHKRDEGAFLDALNELSNKMMLCGHVDYPAQCRAFMEMIDTARKEGECA</sequence>
<organism evidence="1">
    <name type="scientific">bioreactor metagenome</name>
    <dbReference type="NCBI Taxonomy" id="1076179"/>
    <lineage>
        <taxon>unclassified sequences</taxon>
        <taxon>metagenomes</taxon>
        <taxon>ecological metagenomes</taxon>
    </lineage>
</organism>
<dbReference type="EMBL" id="VSSQ01000547">
    <property type="protein sequence ID" value="MPL97273.1"/>
    <property type="molecule type" value="Genomic_DNA"/>
</dbReference>
<protein>
    <submittedName>
        <fullName evidence="1">Uncharacterized protein</fullName>
    </submittedName>
</protein>